<protein>
    <submittedName>
        <fullName evidence="6">RNA polymerase subunit sigma-24</fullName>
    </submittedName>
</protein>
<dbReference type="InterPro" id="IPR013324">
    <property type="entry name" value="RNA_pol_sigma_r3/r4-like"/>
</dbReference>
<reference evidence="6 7" key="1">
    <citation type="journal article" date="2018" name="J. Microbiol.">
        <title>Salicibibacter kimchii gen. nov., sp. nov., a moderately halophilic and alkalitolerant bacterium in the family Bacillaceae, isolated from kimchi.</title>
        <authorList>
            <person name="Jang J.Y."/>
            <person name="Oh Y.J."/>
            <person name="Lim S.K."/>
            <person name="Park H.K."/>
            <person name="Lee C."/>
            <person name="Kim J.Y."/>
            <person name="Lee M.A."/>
            <person name="Choi H.J."/>
        </authorList>
    </citation>
    <scope>NUCLEOTIDE SEQUENCE [LARGE SCALE GENOMIC DNA]</scope>
    <source>
        <strain evidence="6 7">NKC1-1</strain>
    </source>
</reference>
<dbReference type="Gene3D" id="1.10.1740.10">
    <property type="match status" value="1"/>
</dbReference>
<accession>A0A345BWG9</accession>
<dbReference type="PANTHER" id="PTHR30385">
    <property type="entry name" value="SIGMA FACTOR F FLAGELLAR"/>
    <property type="match status" value="1"/>
</dbReference>
<dbReference type="InterPro" id="IPR036388">
    <property type="entry name" value="WH-like_DNA-bd_sf"/>
</dbReference>
<dbReference type="GO" id="GO:0003677">
    <property type="term" value="F:DNA binding"/>
    <property type="evidence" value="ECO:0007669"/>
    <property type="project" value="UniProtKB-KW"/>
</dbReference>
<proteinExistence type="predicted"/>
<dbReference type="Pfam" id="PF04542">
    <property type="entry name" value="Sigma70_r2"/>
    <property type="match status" value="1"/>
</dbReference>
<keyword evidence="2" id="KW-0731">Sigma factor</keyword>
<gene>
    <name evidence="6" type="ORF">DT065_04205</name>
</gene>
<name>A0A345BWG9_9BACI</name>
<dbReference type="GO" id="GO:0006352">
    <property type="term" value="P:DNA-templated transcription initiation"/>
    <property type="evidence" value="ECO:0007669"/>
    <property type="project" value="InterPro"/>
</dbReference>
<keyword evidence="3" id="KW-0238">DNA-binding</keyword>
<dbReference type="NCBIfam" id="TIGR02937">
    <property type="entry name" value="sigma70-ECF"/>
    <property type="match status" value="1"/>
</dbReference>
<evidence type="ECO:0000313" key="6">
    <source>
        <dbReference type="EMBL" id="AXF55300.1"/>
    </source>
</evidence>
<evidence type="ECO:0000313" key="7">
    <source>
        <dbReference type="Proteomes" id="UP000252100"/>
    </source>
</evidence>
<dbReference type="GO" id="GO:0016987">
    <property type="term" value="F:sigma factor activity"/>
    <property type="evidence" value="ECO:0007669"/>
    <property type="project" value="UniProtKB-KW"/>
</dbReference>
<evidence type="ECO:0000256" key="1">
    <source>
        <dbReference type="ARBA" id="ARBA00023015"/>
    </source>
</evidence>
<dbReference type="KEGG" id="rue:DT065_04205"/>
<dbReference type="InterPro" id="IPR007627">
    <property type="entry name" value="RNA_pol_sigma70_r2"/>
</dbReference>
<dbReference type="Gene3D" id="1.10.10.10">
    <property type="entry name" value="Winged helix-like DNA-binding domain superfamily/Winged helix DNA-binding domain"/>
    <property type="match status" value="1"/>
</dbReference>
<evidence type="ECO:0000256" key="2">
    <source>
        <dbReference type="ARBA" id="ARBA00023082"/>
    </source>
</evidence>
<dbReference type="InterPro" id="IPR013325">
    <property type="entry name" value="RNA_pol_sigma_r2"/>
</dbReference>
<dbReference type="PANTHER" id="PTHR30385:SF4">
    <property type="entry name" value="RNA POLYMERASE SIGMA-E FACTOR"/>
    <property type="match status" value="1"/>
</dbReference>
<keyword evidence="4" id="KW-0804">Transcription</keyword>
<organism evidence="6 7">
    <name type="scientific">Salicibibacter kimchii</name>
    <dbReference type="NCBI Taxonomy" id="2099786"/>
    <lineage>
        <taxon>Bacteria</taxon>
        <taxon>Bacillati</taxon>
        <taxon>Bacillota</taxon>
        <taxon>Bacilli</taxon>
        <taxon>Bacillales</taxon>
        <taxon>Bacillaceae</taxon>
        <taxon>Salicibibacter</taxon>
    </lineage>
</organism>
<sequence length="198" mass="23282">MTLCSYPAIFIIPRNLYVKGRRRSWEGFTVSNYQSARQQYSFEDIYQQYTPLVYGMLKRLHIHSNHEDFVQAGYVGLWLAYQHHDGEKGPFPPYAFVRVSGEMLTMLKKDANYYDRHSFSPNDQEPAQVRIETESWMPDLDTLAPYLNMLSDREQRWVIEHAVHDLPPRMIAAKYNVSVETVKGWRKGALAKLKKYVK</sequence>
<dbReference type="AlphaFoldDB" id="A0A345BWG9"/>
<evidence type="ECO:0000259" key="5">
    <source>
        <dbReference type="Pfam" id="PF04542"/>
    </source>
</evidence>
<evidence type="ECO:0000256" key="4">
    <source>
        <dbReference type="ARBA" id="ARBA00023163"/>
    </source>
</evidence>
<feature type="domain" description="RNA polymerase sigma-70 region 2" evidence="5">
    <location>
        <begin position="45"/>
        <end position="110"/>
    </location>
</feature>
<keyword evidence="1" id="KW-0805">Transcription regulation</keyword>
<evidence type="ECO:0000256" key="3">
    <source>
        <dbReference type="ARBA" id="ARBA00023125"/>
    </source>
</evidence>
<dbReference type="Proteomes" id="UP000252100">
    <property type="component" value="Chromosome"/>
</dbReference>
<dbReference type="SUPFAM" id="SSF88659">
    <property type="entry name" value="Sigma3 and sigma4 domains of RNA polymerase sigma factors"/>
    <property type="match status" value="1"/>
</dbReference>
<dbReference type="SUPFAM" id="SSF88946">
    <property type="entry name" value="Sigma2 domain of RNA polymerase sigma factors"/>
    <property type="match status" value="1"/>
</dbReference>
<keyword evidence="7" id="KW-1185">Reference proteome</keyword>
<dbReference type="InterPro" id="IPR014284">
    <property type="entry name" value="RNA_pol_sigma-70_dom"/>
</dbReference>
<dbReference type="EMBL" id="CP031092">
    <property type="protein sequence ID" value="AXF55300.1"/>
    <property type="molecule type" value="Genomic_DNA"/>
</dbReference>